<evidence type="ECO:0000256" key="3">
    <source>
        <dbReference type="PIRSR" id="PIRSR603782-1"/>
    </source>
</evidence>
<feature type="binding site" evidence="3">
    <location>
        <position position="89"/>
    </location>
    <ligand>
        <name>Cu cation</name>
        <dbReference type="ChEBI" id="CHEBI:23378"/>
    </ligand>
</feature>
<reference key="1">
    <citation type="submission" date="2010-11" db="EMBL/GenBank/DDBJ databases">
        <title>The complete genome of Leadbetterella byssophila DSM 17132.</title>
        <authorList>
            <consortium name="US DOE Joint Genome Institute (JGI-PGF)"/>
            <person name="Lucas S."/>
            <person name="Copeland A."/>
            <person name="Lapidus A."/>
            <person name="Glavina del Rio T."/>
            <person name="Dalin E."/>
            <person name="Tice H."/>
            <person name="Bruce D."/>
            <person name="Goodwin L."/>
            <person name="Pitluck S."/>
            <person name="Kyrpides N."/>
            <person name="Mavromatis K."/>
            <person name="Ivanova N."/>
            <person name="Teshima H."/>
            <person name="Brettin T."/>
            <person name="Detter J.C."/>
            <person name="Han C."/>
            <person name="Tapia R."/>
            <person name="Land M."/>
            <person name="Hauser L."/>
            <person name="Markowitz V."/>
            <person name="Cheng J.-F."/>
            <person name="Hugenholtz P."/>
            <person name="Woyke T."/>
            <person name="Wu D."/>
            <person name="Tindall B."/>
            <person name="Pomrenke H.G."/>
            <person name="Brambilla E."/>
            <person name="Klenk H.-P."/>
            <person name="Eisen J.A."/>
        </authorList>
    </citation>
    <scope>NUCLEOTIDE SEQUENCE [LARGE SCALE GENOMIC DNA]</scope>
    <source>
        <strain>DSM 17132</strain>
    </source>
</reference>
<evidence type="ECO:0000256" key="5">
    <source>
        <dbReference type="SAM" id="Phobius"/>
    </source>
</evidence>
<dbReference type="Gene3D" id="3.40.30.10">
    <property type="entry name" value="Glutaredoxin"/>
    <property type="match status" value="1"/>
</dbReference>
<protein>
    <submittedName>
        <fullName evidence="7">Electron transport protein SCO1/SenC</fullName>
    </submittedName>
</protein>
<dbReference type="PROSITE" id="PS51352">
    <property type="entry name" value="THIOREDOXIN_2"/>
    <property type="match status" value="1"/>
</dbReference>
<dbReference type="InterPro" id="IPR003782">
    <property type="entry name" value="SCO1/SenC"/>
</dbReference>
<accession>E4RV11</accession>
<dbReference type="PANTHER" id="PTHR12151">
    <property type="entry name" value="ELECTRON TRANSPORT PROTIN SCO1/SENC FAMILY MEMBER"/>
    <property type="match status" value="1"/>
</dbReference>
<evidence type="ECO:0000256" key="1">
    <source>
        <dbReference type="ARBA" id="ARBA00010996"/>
    </source>
</evidence>
<comment type="similarity">
    <text evidence="1">Belongs to the SCO1/2 family.</text>
</comment>
<feature type="disulfide bond" description="Redox-active" evidence="4">
    <location>
        <begin position="89"/>
        <end position="93"/>
    </location>
</feature>
<dbReference type="STRING" id="649349.Lbys_2197"/>
<dbReference type="HOGENOM" id="CLU_050131_2_0_10"/>
<sequence>MNKSWKTGILIAILGIPVLAFLFLKIFGRNNFDLPYFFPEMDEEGEVIMVSGDTLFSTAPEFTLLDTKGDSVTIKNGSIKVINFFFSRCGTICPIANTFMAEVADNFKHKSDVQFYGITVDPKYDTPEILHTYSRALGIEGLNYELLTGDKKYIYSLCLEEFHLPVADASEYDPGITDIDQMFIHSDKVLLIDQNGYFRGIYSGTQKDEMDRLKLEIKVLLSQNESRD</sequence>
<dbReference type="eggNOG" id="COG1999">
    <property type="taxonomic scope" value="Bacteria"/>
</dbReference>
<feature type="binding site" evidence="3">
    <location>
        <position position="93"/>
    </location>
    <ligand>
        <name>Cu cation</name>
        <dbReference type="ChEBI" id="CHEBI:23378"/>
    </ligand>
</feature>
<gene>
    <name evidence="7" type="ordered locus">Lbys_2197</name>
</gene>
<evidence type="ECO:0000256" key="4">
    <source>
        <dbReference type="PIRSR" id="PIRSR603782-2"/>
    </source>
</evidence>
<feature type="transmembrane region" description="Helical" evidence="5">
    <location>
        <begin position="7"/>
        <end position="27"/>
    </location>
</feature>
<evidence type="ECO:0000313" key="8">
    <source>
        <dbReference type="Proteomes" id="UP000007435"/>
    </source>
</evidence>
<name>E4RV11_LEAB4</name>
<evidence type="ECO:0000256" key="2">
    <source>
        <dbReference type="ARBA" id="ARBA00023008"/>
    </source>
</evidence>
<dbReference type="SUPFAM" id="SSF52833">
    <property type="entry name" value="Thioredoxin-like"/>
    <property type="match status" value="1"/>
</dbReference>
<proteinExistence type="inferred from homology"/>
<dbReference type="GO" id="GO:0046872">
    <property type="term" value="F:metal ion binding"/>
    <property type="evidence" value="ECO:0007669"/>
    <property type="project" value="UniProtKB-KW"/>
</dbReference>
<keyword evidence="4" id="KW-1015">Disulfide bond</keyword>
<keyword evidence="5" id="KW-0812">Transmembrane</keyword>
<reference evidence="7 8" key="2">
    <citation type="journal article" date="2011" name="Stand. Genomic Sci.">
        <title>Complete genome sequence of Leadbetterella byssophila type strain (4M15).</title>
        <authorList>
            <person name="Abt B."/>
            <person name="Teshima H."/>
            <person name="Lucas S."/>
            <person name="Lapidus A."/>
            <person name="Del Rio T.G."/>
            <person name="Nolan M."/>
            <person name="Tice H."/>
            <person name="Cheng J.F."/>
            <person name="Pitluck S."/>
            <person name="Liolios K."/>
            <person name="Pagani I."/>
            <person name="Ivanova N."/>
            <person name="Mavromatis K."/>
            <person name="Pati A."/>
            <person name="Tapia R."/>
            <person name="Han C."/>
            <person name="Goodwin L."/>
            <person name="Chen A."/>
            <person name="Palaniappan K."/>
            <person name="Land M."/>
            <person name="Hauser L."/>
            <person name="Chang Y.J."/>
            <person name="Jeffries C.D."/>
            <person name="Rohde M."/>
            <person name="Goker M."/>
            <person name="Tindall B.J."/>
            <person name="Detter J.C."/>
            <person name="Woyke T."/>
            <person name="Bristow J."/>
            <person name="Eisen J.A."/>
            <person name="Markowitz V."/>
            <person name="Hugenholtz P."/>
            <person name="Klenk H.P."/>
            <person name="Kyrpides N.C."/>
        </authorList>
    </citation>
    <scope>NUCLEOTIDE SEQUENCE [LARGE SCALE GENOMIC DNA]</scope>
    <source>
        <strain evidence="8">DSM 17132 / JCM 16389 / KACC 11308 / NBRC 106382 / 4M15</strain>
    </source>
</reference>
<organism evidence="7 8">
    <name type="scientific">Leadbetterella byssophila (strain DSM 17132 / JCM 16389 / KACC 11308 / NBRC 106382 / 4M15)</name>
    <dbReference type="NCBI Taxonomy" id="649349"/>
    <lineage>
        <taxon>Bacteria</taxon>
        <taxon>Pseudomonadati</taxon>
        <taxon>Bacteroidota</taxon>
        <taxon>Cytophagia</taxon>
        <taxon>Cytophagales</taxon>
        <taxon>Leadbetterellaceae</taxon>
        <taxon>Leadbetterella</taxon>
    </lineage>
</organism>
<dbReference type="InterPro" id="IPR013766">
    <property type="entry name" value="Thioredoxin_domain"/>
</dbReference>
<dbReference type="InterPro" id="IPR036249">
    <property type="entry name" value="Thioredoxin-like_sf"/>
</dbReference>
<keyword evidence="2 3" id="KW-0186">Copper</keyword>
<evidence type="ECO:0000313" key="7">
    <source>
        <dbReference type="EMBL" id="ADQ17891.1"/>
    </source>
</evidence>
<dbReference type="RefSeq" id="WP_013408937.1">
    <property type="nucleotide sequence ID" value="NC_014655.1"/>
</dbReference>
<dbReference type="OrthoDB" id="9811998at2"/>
<feature type="binding site" evidence="3">
    <location>
        <position position="185"/>
    </location>
    <ligand>
        <name>Cu cation</name>
        <dbReference type="ChEBI" id="CHEBI:23378"/>
    </ligand>
</feature>
<keyword evidence="5" id="KW-0472">Membrane</keyword>
<keyword evidence="5" id="KW-1133">Transmembrane helix</keyword>
<dbReference type="PANTHER" id="PTHR12151:SF25">
    <property type="entry name" value="LINALOOL DEHYDRATASE_ISOMERASE DOMAIN-CONTAINING PROTEIN"/>
    <property type="match status" value="1"/>
</dbReference>
<dbReference type="EMBL" id="CP002305">
    <property type="protein sequence ID" value="ADQ17891.1"/>
    <property type="molecule type" value="Genomic_DNA"/>
</dbReference>
<dbReference type="Pfam" id="PF02630">
    <property type="entry name" value="SCO1-SenC"/>
    <property type="match status" value="1"/>
</dbReference>
<dbReference type="AlphaFoldDB" id="E4RV11"/>
<dbReference type="Proteomes" id="UP000007435">
    <property type="component" value="Chromosome"/>
</dbReference>
<keyword evidence="3" id="KW-0479">Metal-binding</keyword>
<dbReference type="KEGG" id="lby:Lbys_2197"/>
<feature type="domain" description="Thioredoxin" evidence="6">
    <location>
        <begin position="53"/>
        <end position="222"/>
    </location>
</feature>
<dbReference type="CDD" id="cd02968">
    <property type="entry name" value="SCO"/>
    <property type="match status" value="1"/>
</dbReference>
<evidence type="ECO:0000259" key="6">
    <source>
        <dbReference type="PROSITE" id="PS51352"/>
    </source>
</evidence>
<keyword evidence="8" id="KW-1185">Reference proteome</keyword>